<reference evidence="1" key="1">
    <citation type="submission" date="2022-06" db="EMBL/GenBank/DDBJ databases">
        <title>Phylogenomic reconstructions and comparative analyses of Kickxellomycotina fungi.</title>
        <authorList>
            <person name="Reynolds N.K."/>
            <person name="Stajich J.E."/>
            <person name="Barry K."/>
            <person name="Grigoriev I.V."/>
            <person name="Crous P."/>
            <person name="Smith M.E."/>
        </authorList>
    </citation>
    <scope>NUCLEOTIDE SEQUENCE</scope>
    <source>
        <strain evidence="1">RSA 2271</strain>
    </source>
</reference>
<evidence type="ECO:0000313" key="2">
    <source>
        <dbReference type="Proteomes" id="UP001145114"/>
    </source>
</evidence>
<sequence>MESANNTAAKAAITDLVEAAPSPPYNPMLGNWLYPYFALSIASIALCFAVIVVVLTMLFVRRDVALKPSFRLSASIAATDIIISSCRIAKLYPDYMASLSNLHLRVVSWLGTYATLSFMFLTGCIVLQLQLTVIQSKAHVAALLSPFYEIFSFALPLLMTHANLYAFDIEWSSEINDFASKADPKRYLAYSWSVYYAWIVLIWAYSIVVCAAVTIKLLPFWRQMSRRYQLPVAMTSPDDMGFRPIGQAAPPSRHSAQRQRRSCCWWWEKRARRGDPYHHPYDHSLYSPFTHSQLEDLDRFSTGMSSGGNKDTALDGSGSDGSLCWDSNGRGSTHGDASVPQSRGCGSSRHTAVPSGPHLYAPAHSSDPTSGYSADANRHLRHLKVTILRIMLYPLVPIICQTLSIIVQIKQDGALFYTPRYMLGSIQGILNC</sequence>
<accession>A0ACC1HWM7</accession>
<dbReference type="Proteomes" id="UP001145114">
    <property type="component" value="Unassembled WGS sequence"/>
</dbReference>
<comment type="caution">
    <text evidence="1">The sequence shown here is derived from an EMBL/GenBank/DDBJ whole genome shotgun (WGS) entry which is preliminary data.</text>
</comment>
<organism evidence="1 2">
    <name type="scientific">Spiromyces aspiralis</name>
    <dbReference type="NCBI Taxonomy" id="68401"/>
    <lineage>
        <taxon>Eukaryota</taxon>
        <taxon>Fungi</taxon>
        <taxon>Fungi incertae sedis</taxon>
        <taxon>Zoopagomycota</taxon>
        <taxon>Kickxellomycotina</taxon>
        <taxon>Kickxellomycetes</taxon>
        <taxon>Kickxellales</taxon>
        <taxon>Kickxellaceae</taxon>
        <taxon>Spiromyces</taxon>
    </lineage>
</organism>
<keyword evidence="2" id="KW-1185">Reference proteome</keyword>
<gene>
    <name evidence="1" type="ORF">EV182_001906</name>
</gene>
<dbReference type="EMBL" id="JAMZIH010000338">
    <property type="protein sequence ID" value="KAJ1679508.1"/>
    <property type="molecule type" value="Genomic_DNA"/>
</dbReference>
<feature type="non-terminal residue" evidence="1">
    <location>
        <position position="432"/>
    </location>
</feature>
<protein>
    <submittedName>
        <fullName evidence="1">Uncharacterized protein</fullName>
    </submittedName>
</protein>
<proteinExistence type="predicted"/>
<name>A0ACC1HWM7_9FUNG</name>
<evidence type="ECO:0000313" key="1">
    <source>
        <dbReference type="EMBL" id="KAJ1679508.1"/>
    </source>
</evidence>